<feature type="domain" description="Ig-like" evidence="5">
    <location>
        <begin position="764"/>
        <end position="855"/>
    </location>
</feature>
<evidence type="ECO:0000313" key="8">
    <source>
        <dbReference type="Proteomes" id="UP000499080"/>
    </source>
</evidence>
<feature type="domain" description="Ig-like" evidence="5">
    <location>
        <begin position="1364"/>
        <end position="1456"/>
    </location>
</feature>
<dbReference type="OrthoDB" id="5982258at2759"/>
<dbReference type="InterPro" id="IPR003598">
    <property type="entry name" value="Ig_sub2"/>
</dbReference>
<dbReference type="Gene3D" id="2.60.40.10">
    <property type="entry name" value="Immunoglobulins"/>
    <property type="match status" value="17"/>
</dbReference>
<feature type="domain" description="Ig-like" evidence="5">
    <location>
        <begin position="542"/>
        <end position="633"/>
    </location>
</feature>
<dbReference type="PANTHER" id="PTHR13817">
    <property type="entry name" value="TITIN"/>
    <property type="match status" value="1"/>
</dbReference>
<dbReference type="GO" id="GO:0009653">
    <property type="term" value="P:anatomical structure morphogenesis"/>
    <property type="evidence" value="ECO:0007669"/>
    <property type="project" value="UniProtKB-ARBA"/>
</dbReference>
<dbReference type="InterPro" id="IPR003961">
    <property type="entry name" value="FN3_dom"/>
</dbReference>
<dbReference type="InterPro" id="IPR007110">
    <property type="entry name" value="Ig-like_dom"/>
</dbReference>
<evidence type="ECO:0000256" key="1">
    <source>
        <dbReference type="ARBA" id="ARBA00022737"/>
    </source>
</evidence>
<feature type="domain" description="Ig-like" evidence="5">
    <location>
        <begin position="407"/>
        <end position="498"/>
    </location>
</feature>
<keyword evidence="1" id="KW-0677">Repeat</keyword>
<dbReference type="FunFam" id="2.60.40.10:FF:000028">
    <property type="entry name" value="Neuronal cell adhesion molecule"/>
    <property type="match status" value="1"/>
</dbReference>
<dbReference type="PROSITE" id="PS50853">
    <property type="entry name" value="FN3"/>
    <property type="match status" value="3"/>
</dbReference>
<comment type="caution">
    <text evidence="7">The sequence shown here is derived from an EMBL/GenBank/DDBJ whole genome shotgun (WGS) entry which is preliminary data.</text>
</comment>
<dbReference type="InterPro" id="IPR050964">
    <property type="entry name" value="Striated_Muscle_Regulatory"/>
</dbReference>
<dbReference type="CDD" id="cd00063">
    <property type="entry name" value="FN3"/>
    <property type="match status" value="3"/>
</dbReference>
<feature type="compositionally biased region" description="Basic and acidic residues" evidence="2">
    <location>
        <begin position="1544"/>
        <end position="1557"/>
    </location>
</feature>
<feature type="chain" id="PRO_5021303923" evidence="4">
    <location>
        <begin position="21"/>
        <end position="1864"/>
    </location>
</feature>
<feature type="domain" description="Ig-like" evidence="5">
    <location>
        <begin position="118"/>
        <end position="207"/>
    </location>
</feature>
<evidence type="ECO:0000256" key="2">
    <source>
        <dbReference type="SAM" id="MobiDB-lite"/>
    </source>
</evidence>
<dbReference type="SUPFAM" id="SSF49265">
    <property type="entry name" value="Fibronectin type III"/>
    <property type="match status" value="2"/>
</dbReference>
<evidence type="ECO:0000256" key="4">
    <source>
        <dbReference type="SAM" id="SignalP"/>
    </source>
</evidence>
<feature type="domain" description="Fibronectin type-III" evidence="6">
    <location>
        <begin position="1665"/>
        <end position="1758"/>
    </location>
</feature>
<feature type="domain" description="Ig-like" evidence="5">
    <location>
        <begin position="1173"/>
        <end position="1263"/>
    </location>
</feature>
<feature type="domain" description="Ig-like" evidence="5">
    <location>
        <begin position="309"/>
        <end position="400"/>
    </location>
</feature>
<keyword evidence="8" id="KW-1185">Reference proteome</keyword>
<sequence>MELRCLALFLLFLISSQASAGAPEIGPFLFPKKLSAGMRASVTCAVTIGDPPFEFTWSKDGQKLSDESGLSIRKIDDFTSNLVISKVEAGSNGNYTCKVSNSFGFDHKSALLSVKDAPKIGPFHFSGELDIGMRATVVCAVMTGDPPFEFTWYKDGQILDMRSVSVLKIDDFSSNLVISKVDAGSNGNYSCKVSNSAGFDLKSAALSVKDAPKIGPFHFAGDLDVGMRASVQCAVMTGSTPFEFTWFKDGQKLLESRSVSIRYIDDIMSTLIISKVDADSNGNFSCRVSNADGMDEKSAVLSVKGSKPPRVKPFHFSGELSEGLRTNVMCGVIDGDPPFEFQWFKDGQPLLPDRSHFSVQSFDEFTSILTIKKLDSDSNGNYTCRVTNSAGSGEKSDVLSMRGLKAPKIGPFHFTGELNVGLRTVVVCAVIDGSPLFDFQWLKDRQLLTSGKGPFSIQSIDEFTSILTISELDSESNGNYTCRVSNSAGSDEKSDSLNMRDTSFDLMQLNANYTTEKMMKIWPILLIMILNWSAFASGSRPPKIKPFTFSEELEQDMRTAVLCVVVGGDSPIEFKWLKDGRVLPSERGHFSVQSHDEFTSILTIKKLDSDSNGNYTCRATNSVGSDEKFAILTMKGGEKAMAAFSLFCLLIIIPFFSCLAAGTRPPRIKPFHFSGELSEGLRTAVMCVIIDGGKPFDFKWFKDGEPLMTQRGHFSVQSFDEFTSILTIEQLNSESNGNYTCRVVNSAGSDEKSDVLMMKGLKPPEIMPFHFSGKLNEGLKTAVMCMIIDGDRPFDFKWFKDGNALLPEKGHYTVEALNEFTSILTIERLNAESNGNYTCRVTNSVGSDEKSDVLMMKGLKPPTVKPFHFSGDLREGLRIMVTCGIMDGDQPFEFRWFKDGEPLLSEKGQFSVQTINEFISILTIKHLSAESNGNYTCRVTNSVGSDEKSDILMMKGEACTCALLLFFCVVKGLKPPRIKPFHFSGELSEGLRTMVMCGIIDGDVPFEFSWFKDGNALASERGHFSVEAFNEFTSILTIKSLNADSNGNYTCRVTNSIGSDEKSDVLIMKGAKPPIVKPFHFSGELREGLRTMVMCGTIDGDRPFEFRWFKDGKPLLPETGRFSVESVTDFTSILTIEHLNADSNGNYSCRVSNSAGSDEQSDVLTMKDGASKPNIGPFRFSGDLSAGKRTVVLCAVVEGDPPFKFAWLKDGVELQDNEQLSIVRVDDFTSTLSISKLNANSNGNYSCQVSNGAGFDIKHDTLRIDVSPQWVQEPKDLSTMGSQTVTLDCLTRGYPKPTVVWRKKNEDGGEVMVTDNSRWKIMENGSLLFKRIDKGDEGVYTCEVSNGVGEAIRKSARLDVKAPPRISSAYRIKSARKAESATLVCEAEGDQPLMTSWAKNGIGLQTTGRVQINEELSATGIIAQLTILSTHRNDGGSYTCFAKNRFGEVNNTIVLRIVEPPERPVSVKVGEVWSRAATVSWSPPFDGNSPITQYIVHYWKDIEGASHRLQERNVPATQTSVLLGDLKPGTTYLLRVVAENDVGRGESSEPFKLRTEEEAPSAPPTDVTVIATGPTSVSVTWKAPPREDWNGRLLGYYVGHKRHQSMEPYAFHTVPAGRSTHADYRLTRLQKATRYSVVVKAFNSVGSGEESHELLVETSDKDSLKPPHLYVSETSDTAALLEWEHPRDLPENVFTHYMVYYRPGSEGSWHSVHVPSKDKRFKLTSLESGTKYQVYLTAYSESGVSDPSDTLTLLTEGKAMAPSIVSVSGDTPYFLKLHFIIPVAASIVIIVIVIVVAWVWVKKAQFRDEREAARVSLYAEAYYTLPHKGATYFAPPAQQIVAAGGPNQDDAYDVPWDLPARPKM</sequence>
<keyword evidence="3" id="KW-0472">Membrane</keyword>
<dbReference type="FunFam" id="2.60.40.10:FF:000104">
    <property type="entry name" value="Down syndrome cell adhesion molecule b"/>
    <property type="match status" value="1"/>
</dbReference>
<organism evidence="7 8">
    <name type="scientific">Araneus ventricosus</name>
    <name type="common">Orbweaver spider</name>
    <name type="synonym">Epeira ventricosa</name>
    <dbReference type="NCBI Taxonomy" id="182803"/>
    <lineage>
        <taxon>Eukaryota</taxon>
        <taxon>Metazoa</taxon>
        <taxon>Ecdysozoa</taxon>
        <taxon>Arthropoda</taxon>
        <taxon>Chelicerata</taxon>
        <taxon>Arachnida</taxon>
        <taxon>Araneae</taxon>
        <taxon>Araneomorphae</taxon>
        <taxon>Entelegynae</taxon>
        <taxon>Araneoidea</taxon>
        <taxon>Araneidae</taxon>
        <taxon>Araneus</taxon>
    </lineage>
</organism>
<feature type="transmembrane region" description="Helical" evidence="3">
    <location>
        <begin position="521"/>
        <end position="538"/>
    </location>
</feature>
<keyword evidence="3" id="KW-0812">Transmembrane</keyword>
<feature type="domain" description="Ig-like" evidence="5">
    <location>
        <begin position="1268"/>
        <end position="1359"/>
    </location>
</feature>
<dbReference type="PRINTS" id="PR00014">
    <property type="entry name" value="FNTYPEIII"/>
</dbReference>
<dbReference type="SMART" id="SM00060">
    <property type="entry name" value="FN3"/>
    <property type="match status" value="3"/>
</dbReference>
<dbReference type="FunFam" id="2.60.40.10:FF:000333">
    <property type="entry name" value="Down syndrome cell adhesion molecule"/>
    <property type="match status" value="12"/>
</dbReference>
<dbReference type="InterPro" id="IPR013098">
    <property type="entry name" value="Ig_I-set"/>
</dbReference>
<dbReference type="CDD" id="cd00096">
    <property type="entry name" value="Ig"/>
    <property type="match status" value="1"/>
</dbReference>
<dbReference type="InterPro" id="IPR013783">
    <property type="entry name" value="Ig-like_fold"/>
</dbReference>
<dbReference type="InterPro" id="IPR036179">
    <property type="entry name" value="Ig-like_dom_sf"/>
</dbReference>
<dbReference type="InterPro" id="IPR036116">
    <property type="entry name" value="FN3_sf"/>
</dbReference>
<feature type="domain" description="Ig-like" evidence="5">
    <location>
        <begin position="212"/>
        <end position="302"/>
    </location>
</feature>
<name>A0A4Y2ESF7_ARAVE</name>
<dbReference type="InterPro" id="IPR003599">
    <property type="entry name" value="Ig_sub"/>
</dbReference>
<feature type="transmembrane region" description="Helical" evidence="3">
    <location>
        <begin position="1779"/>
        <end position="1801"/>
    </location>
</feature>
<dbReference type="GO" id="GO:0030154">
    <property type="term" value="P:cell differentiation"/>
    <property type="evidence" value="ECO:0007669"/>
    <property type="project" value="UniProtKB-ARBA"/>
</dbReference>
<evidence type="ECO:0000313" key="7">
    <source>
        <dbReference type="EMBL" id="GBM32192.1"/>
    </source>
</evidence>
<dbReference type="Pfam" id="PF07679">
    <property type="entry name" value="I-set"/>
    <property type="match status" value="14"/>
</dbReference>
<feature type="domain" description="Ig-like" evidence="5">
    <location>
        <begin position="23"/>
        <end position="113"/>
    </location>
</feature>
<feature type="region of interest" description="Disordered" evidence="2">
    <location>
        <begin position="1544"/>
        <end position="1566"/>
    </location>
</feature>
<dbReference type="Proteomes" id="UP000499080">
    <property type="component" value="Unassembled WGS sequence"/>
</dbReference>
<keyword evidence="3" id="KW-1133">Transmembrane helix</keyword>
<dbReference type="PANTHER" id="PTHR13817:SF73">
    <property type="entry name" value="FIBRONECTIN TYPE-III DOMAIN-CONTAINING PROTEIN"/>
    <property type="match status" value="1"/>
</dbReference>
<proteinExistence type="predicted"/>
<feature type="transmembrane region" description="Helical" evidence="3">
    <location>
        <begin position="641"/>
        <end position="662"/>
    </location>
</feature>
<dbReference type="EMBL" id="BGPR01000700">
    <property type="protein sequence ID" value="GBM32192.1"/>
    <property type="molecule type" value="Genomic_DNA"/>
</dbReference>
<keyword evidence="4" id="KW-0732">Signal</keyword>
<feature type="domain" description="Ig-like" evidence="5">
    <location>
        <begin position="1073"/>
        <end position="1165"/>
    </location>
</feature>
<protein>
    <submittedName>
        <fullName evidence="7">Titin</fullName>
    </submittedName>
</protein>
<feature type="domain" description="Ig-like" evidence="5">
    <location>
        <begin position="976"/>
        <end position="1067"/>
    </location>
</feature>
<evidence type="ECO:0000256" key="3">
    <source>
        <dbReference type="SAM" id="Phobius"/>
    </source>
</evidence>
<feature type="domain" description="Fibronectin type-III" evidence="6">
    <location>
        <begin position="1463"/>
        <end position="1558"/>
    </location>
</feature>
<feature type="signal peptide" evidence="4">
    <location>
        <begin position="1"/>
        <end position="20"/>
    </location>
</feature>
<dbReference type="SMART" id="SM00409">
    <property type="entry name" value="IG"/>
    <property type="match status" value="14"/>
</dbReference>
<gene>
    <name evidence="7" type="primary">Ttn_2</name>
    <name evidence="7" type="ORF">AVEN_136737_1</name>
</gene>
<feature type="domain" description="Ig-like" evidence="5">
    <location>
        <begin position="666"/>
        <end position="757"/>
    </location>
</feature>
<feature type="domain" description="Fibronectin type-III" evidence="6">
    <location>
        <begin position="1563"/>
        <end position="1661"/>
    </location>
</feature>
<reference evidence="7 8" key="1">
    <citation type="journal article" date="2019" name="Sci. Rep.">
        <title>Orb-weaving spider Araneus ventricosus genome elucidates the spidroin gene catalogue.</title>
        <authorList>
            <person name="Kono N."/>
            <person name="Nakamura H."/>
            <person name="Ohtoshi R."/>
            <person name="Moran D.A.P."/>
            <person name="Shinohara A."/>
            <person name="Yoshida Y."/>
            <person name="Fujiwara M."/>
            <person name="Mori M."/>
            <person name="Tomita M."/>
            <person name="Arakawa K."/>
        </authorList>
    </citation>
    <scope>NUCLEOTIDE SEQUENCE [LARGE SCALE GENOMIC DNA]</scope>
</reference>
<evidence type="ECO:0000259" key="6">
    <source>
        <dbReference type="PROSITE" id="PS50853"/>
    </source>
</evidence>
<dbReference type="PROSITE" id="PS50835">
    <property type="entry name" value="IG_LIKE"/>
    <property type="match status" value="14"/>
</dbReference>
<dbReference type="SUPFAM" id="SSF48726">
    <property type="entry name" value="Immunoglobulin"/>
    <property type="match status" value="14"/>
</dbReference>
<dbReference type="Pfam" id="PF00041">
    <property type="entry name" value="fn3"/>
    <property type="match status" value="3"/>
</dbReference>
<evidence type="ECO:0000259" key="5">
    <source>
        <dbReference type="PROSITE" id="PS50835"/>
    </source>
</evidence>
<feature type="domain" description="Ig-like" evidence="5">
    <location>
        <begin position="862"/>
        <end position="953"/>
    </location>
</feature>
<accession>A0A4Y2ESF7</accession>
<dbReference type="SMART" id="SM00408">
    <property type="entry name" value="IGc2"/>
    <property type="match status" value="14"/>
</dbReference>